<evidence type="ECO:0000256" key="1">
    <source>
        <dbReference type="ARBA" id="ARBA00022679"/>
    </source>
</evidence>
<dbReference type="CDD" id="cd04301">
    <property type="entry name" value="NAT_SF"/>
    <property type="match status" value="1"/>
</dbReference>
<protein>
    <submittedName>
        <fullName evidence="4">GNAT family N-acetyltransferase</fullName>
    </submittedName>
</protein>
<dbReference type="GO" id="GO:0016747">
    <property type="term" value="F:acyltransferase activity, transferring groups other than amino-acyl groups"/>
    <property type="evidence" value="ECO:0007669"/>
    <property type="project" value="InterPro"/>
</dbReference>
<dbReference type="SUPFAM" id="SSF55729">
    <property type="entry name" value="Acyl-CoA N-acyltransferases (Nat)"/>
    <property type="match status" value="1"/>
</dbReference>
<dbReference type="EMBL" id="RXHU01000022">
    <property type="protein sequence ID" value="RTE10236.1"/>
    <property type="molecule type" value="Genomic_DNA"/>
</dbReference>
<gene>
    <name evidence="4" type="ORF">EJQ19_08720</name>
</gene>
<dbReference type="PANTHER" id="PTHR43800:SF1">
    <property type="entry name" value="PEPTIDYL-LYSINE N-ACETYLTRANSFERASE YJAB"/>
    <property type="match status" value="1"/>
</dbReference>
<name>A0A430JGW5_9BACL</name>
<feature type="domain" description="N-acetyltransferase" evidence="3">
    <location>
        <begin position="3"/>
        <end position="162"/>
    </location>
</feature>
<accession>A0A430JGW5</accession>
<organism evidence="4 5">
    <name type="scientific">Paenibacillus whitsoniae</name>
    <dbReference type="NCBI Taxonomy" id="2496558"/>
    <lineage>
        <taxon>Bacteria</taxon>
        <taxon>Bacillati</taxon>
        <taxon>Bacillota</taxon>
        <taxon>Bacilli</taxon>
        <taxon>Bacillales</taxon>
        <taxon>Paenibacillaceae</taxon>
        <taxon>Paenibacillus</taxon>
    </lineage>
</organism>
<keyword evidence="1 4" id="KW-0808">Transferase</keyword>
<reference evidence="4 5" key="1">
    <citation type="submission" date="2018-12" db="EMBL/GenBank/DDBJ databases">
        <title>Bacillus ochoae sp. nov., Paenibacillus whitsoniae sp. nov., Paenibacillus spiritus sp. nov. Isolated from the Mars Exploration Rover during spacecraft assembly.</title>
        <authorList>
            <person name="Seuylemezian A."/>
            <person name="Vaishampayan P."/>
        </authorList>
    </citation>
    <scope>NUCLEOTIDE SEQUENCE [LARGE SCALE GENOMIC DNA]</scope>
    <source>
        <strain evidence="4 5">MER 54</strain>
    </source>
</reference>
<dbReference type="AlphaFoldDB" id="A0A430JGW5"/>
<keyword evidence="5" id="KW-1185">Reference proteome</keyword>
<dbReference type="RefSeq" id="WP_126140818.1">
    <property type="nucleotide sequence ID" value="NZ_RXHU01000022.1"/>
</dbReference>
<dbReference type="Pfam" id="PF00583">
    <property type="entry name" value="Acetyltransf_1"/>
    <property type="match status" value="1"/>
</dbReference>
<dbReference type="OrthoDB" id="8116329at2"/>
<dbReference type="InterPro" id="IPR000182">
    <property type="entry name" value="GNAT_dom"/>
</dbReference>
<proteinExistence type="predicted"/>
<evidence type="ECO:0000259" key="3">
    <source>
        <dbReference type="PROSITE" id="PS51186"/>
    </source>
</evidence>
<comment type="caution">
    <text evidence="4">The sequence shown here is derived from an EMBL/GenBank/DDBJ whole genome shotgun (WGS) entry which is preliminary data.</text>
</comment>
<dbReference type="InterPro" id="IPR016181">
    <property type="entry name" value="Acyl_CoA_acyltransferase"/>
</dbReference>
<dbReference type="Gene3D" id="3.40.630.30">
    <property type="match status" value="1"/>
</dbReference>
<dbReference type="PROSITE" id="PS51186">
    <property type="entry name" value="GNAT"/>
    <property type="match status" value="1"/>
</dbReference>
<dbReference type="Proteomes" id="UP000276128">
    <property type="component" value="Unassembled WGS sequence"/>
</dbReference>
<evidence type="ECO:0000313" key="4">
    <source>
        <dbReference type="EMBL" id="RTE10236.1"/>
    </source>
</evidence>
<dbReference type="PANTHER" id="PTHR43800">
    <property type="entry name" value="PEPTIDYL-LYSINE N-ACETYLTRANSFERASE YJAB"/>
    <property type="match status" value="1"/>
</dbReference>
<evidence type="ECO:0000313" key="5">
    <source>
        <dbReference type="Proteomes" id="UP000276128"/>
    </source>
</evidence>
<evidence type="ECO:0000256" key="2">
    <source>
        <dbReference type="ARBA" id="ARBA00023315"/>
    </source>
</evidence>
<sequence length="179" mass="20426">MSEIYRLAEPSDAERLVDVIYDAYITIRELELQWPAAHADLALVEENIVKNACYVLEKEGQIVATLTLSKETTNRWNSEYPFLKWFAVHPDAQGSGFGTKLLTWVEEVVIRDEVGASAVTLATAEKHPWLLNMYERKGYERIDAIDRGNGDGTMYLLRKIVNPHLYHTERLGHHIGGTR</sequence>
<keyword evidence="2" id="KW-0012">Acyltransferase</keyword>